<proteinExistence type="predicted"/>
<dbReference type="EMBL" id="CP020946">
    <property type="protein sequence ID" value="ASD62959.1"/>
    <property type="molecule type" value="Genomic_DNA"/>
</dbReference>
<organism evidence="1 2">
    <name type="scientific">Bdellovibrio bacteriovorus</name>
    <dbReference type="NCBI Taxonomy" id="959"/>
    <lineage>
        <taxon>Bacteria</taxon>
        <taxon>Pseudomonadati</taxon>
        <taxon>Bdellovibrionota</taxon>
        <taxon>Bdellovibrionia</taxon>
        <taxon>Bdellovibrionales</taxon>
        <taxon>Pseudobdellovibrionaceae</taxon>
        <taxon>Bdellovibrio</taxon>
    </lineage>
</organism>
<keyword evidence="1" id="KW-0489">Methyltransferase</keyword>
<dbReference type="GO" id="GO:0003676">
    <property type="term" value="F:nucleic acid binding"/>
    <property type="evidence" value="ECO:0007669"/>
    <property type="project" value="InterPro"/>
</dbReference>
<dbReference type="InterPro" id="IPR002052">
    <property type="entry name" value="DNA_methylase_N6_adenine_CS"/>
</dbReference>
<dbReference type="Proteomes" id="UP000197003">
    <property type="component" value="Chromosome"/>
</dbReference>
<evidence type="ECO:0000313" key="1">
    <source>
        <dbReference type="EMBL" id="ASD62959.1"/>
    </source>
</evidence>
<accession>A0A1Z3N679</accession>
<dbReference type="OrthoDB" id="5291796at2"/>
<dbReference type="PANTHER" id="PTHR47739:SF1">
    <property type="entry name" value="TRNA1(VAL) (ADENINE(37)-N6)-METHYLTRANSFERASE"/>
    <property type="match status" value="1"/>
</dbReference>
<dbReference type="CDD" id="cd02440">
    <property type="entry name" value="AdoMet_MTases"/>
    <property type="match status" value="1"/>
</dbReference>
<dbReference type="RefSeq" id="WP_088564545.1">
    <property type="nucleotide sequence ID" value="NZ_CP020946.1"/>
</dbReference>
<sequence>MSSLNPHFTFNYSQPEEYRFSHDSVFLARQVFELLNEDLGTMTALDLCSGCGIVGLDFLYHCKSENRAYPSGFDFMEVQDVYREHFEKNRAAFGDNPPSVNFVNQNYESLRTAEFSGRYDLILSNPPYFRINQGKLSPSEFKNRCRFFIDSDFTNLIRGIDAALKPQGRAYILLRDLQDHGWNPLEEARRLLNGHREIKKVADIRGTPLVLIS</sequence>
<dbReference type="SUPFAM" id="SSF53335">
    <property type="entry name" value="S-adenosyl-L-methionine-dependent methyltransferases"/>
    <property type="match status" value="1"/>
</dbReference>
<reference evidence="1 2" key="1">
    <citation type="submission" date="2017-04" db="EMBL/GenBank/DDBJ databases">
        <title>Whole genome sequence of Bdellovibrio bacteriovorus strain SSB218315.</title>
        <authorList>
            <person name="Oyedara O."/>
            <person name="Rodriguez-Perez M.A."/>
        </authorList>
    </citation>
    <scope>NUCLEOTIDE SEQUENCE [LARGE SCALE GENOMIC DNA]</scope>
    <source>
        <strain evidence="1 2">SSB218315</strain>
    </source>
</reference>
<protein>
    <submittedName>
        <fullName evidence="1">Methyltransferase</fullName>
    </submittedName>
</protein>
<dbReference type="InterPro" id="IPR029063">
    <property type="entry name" value="SAM-dependent_MTases_sf"/>
</dbReference>
<dbReference type="PROSITE" id="PS00092">
    <property type="entry name" value="N6_MTASE"/>
    <property type="match status" value="1"/>
</dbReference>
<name>A0A1Z3N679_BDEBC</name>
<gene>
    <name evidence="1" type="ORF">B9G79_04925</name>
</gene>
<dbReference type="Gene3D" id="3.40.50.150">
    <property type="entry name" value="Vaccinia Virus protein VP39"/>
    <property type="match status" value="1"/>
</dbReference>
<dbReference type="InterPro" id="IPR050210">
    <property type="entry name" value="tRNA_Adenine-N(6)_MTase"/>
</dbReference>
<evidence type="ECO:0000313" key="2">
    <source>
        <dbReference type="Proteomes" id="UP000197003"/>
    </source>
</evidence>
<dbReference type="PANTHER" id="PTHR47739">
    <property type="entry name" value="TRNA1(VAL) (ADENINE(37)-N6)-METHYLTRANSFERASE"/>
    <property type="match status" value="1"/>
</dbReference>
<dbReference type="GO" id="GO:0032259">
    <property type="term" value="P:methylation"/>
    <property type="evidence" value="ECO:0007669"/>
    <property type="project" value="UniProtKB-KW"/>
</dbReference>
<dbReference type="AlphaFoldDB" id="A0A1Z3N679"/>
<dbReference type="GO" id="GO:0008168">
    <property type="term" value="F:methyltransferase activity"/>
    <property type="evidence" value="ECO:0007669"/>
    <property type="project" value="UniProtKB-KW"/>
</dbReference>
<keyword evidence="1" id="KW-0808">Transferase</keyword>